<dbReference type="EMBL" id="JBDKWZ010000008">
    <property type="protein sequence ID" value="MEN7549293.1"/>
    <property type="molecule type" value="Genomic_DNA"/>
</dbReference>
<reference evidence="1 2" key="1">
    <citation type="submission" date="2024-04" db="EMBL/GenBank/DDBJ databases">
        <title>Novel genus in family Flammeovirgaceae.</title>
        <authorList>
            <person name="Nguyen T.H."/>
            <person name="Vuong T.Q."/>
            <person name="Le H."/>
            <person name="Kim S.-G."/>
        </authorList>
    </citation>
    <scope>NUCLEOTIDE SEQUENCE [LARGE SCALE GENOMIC DNA]</scope>
    <source>
        <strain evidence="1 2">JCM 23209</strain>
    </source>
</reference>
<name>A0AAW9S5Z8_9BACT</name>
<evidence type="ECO:0000313" key="1">
    <source>
        <dbReference type="EMBL" id="MEN7549293.1"/>
    </source>
</evidence>
<sequence length="109" mass="12874">MKNNLLALVKTRNALLEYKKQQMSNKAREPFYYLGAAKKGRYSYQINLNLTVLAEALNEPEVMERLKKIKYKGETQEILSLRLVEMKEEKKTNSRTHYLKIDFYDPPNS</sequence>
<keyword evidence="2" id="KW-1185">Reference proteome</keyword>
<comment type="caution">
    <text evidence="1">The sequence shown here is derived from an EMBL/GenBank/DDBJ whole genome shotgun (WGS) entry which is preliminary data.</text>
</comment>
<gene>
    <name evidence="1" type="ORF">AAG747_15320</name>
</gene>
<evidence type="ECO:0000313" key="2">
    <source>
        <dbReference type="Proteomes" id="UP001403385"/>
    </source>
</evidence>
<protein>
    <submittedName>
        <fullName evidence="1">Uncharacterized protein</fullName>
    </submittedName>
</protein>
<dbReference type="AlphaFoldDB" id="A0AAW9S5Z8"/>
<proteinExistence type="predicted"/>
<accession>A0AAW9S5Z8</accession>
<organism evidence="1 2">
    <name type="scientific">Rapidithrix thailandica</name>
    <dbReference type="NCBI Taxonomy" id="413964"/>
    <lineage>
        <taxon>Bacteria</taxon>
        <taxon>Pseudomonadati</taxon>
        <taxon>Bacteroidota</taxon>
        <taxon>Cytophagia</taxon>
        <taxon>Cytophagales</taxon>
        <taxon>Flammeovirgaceae</taxon>
        <taxon>Rapidithrix</taxon>
    </lineage>
</organism>
<dbReference type="Proteomes" id="UP001403385">
    <property type="component" value="Unassembled WGS sequence"/>
</dbReference>
<dbReference type="RefSeq" id="WP_346822069.1">
    <property type="nucleotide sequence ID" value="NZ_JBDKWZ010000008.1"/>
</dbReference>